<evidence type="ECO:0000256" key="3">
    <source>
        <dbReference type="ARBA" id="ARBA00022927"/>
    </source>
</evidence>
<organism evidence="5 6">
    <name type="scientific">Drosophila madeirensis</name>
    <name type="common">Fruit fly</name>
    <dbReference type="NCBI Taxonomy" id="30013"/>
    <lineage>
        <taxon>Eukaryota</taxon>
        <taxon>Metazoa</taxon>
        <taxon>Ecdysozoa</taxon>
        <taxon>Arthropoda</taxon>
        <taxon>Hexapoda</taxon>
        <taxon>Insecta</taxon>
        <taxon>Pterygota</taxon>
        <taxon>Neoptera</taxon>
        <taxon>Endopterygota</taxon>
        <taxon>Diptera</taxon>
        <taxon>Brachycera</taxon>
        <taxon>Muscomorpha</taxon>
        <taxon>Ephydroidea</taxon>
        <taxon>Drosophilidae</taxon>
        <taxon>Drosophila</taxon>
        <taxon>Sophophora</taxon>
    </lineage>
</organism>
<dbReference type="InterPro" id="IPR027417">
    <property type="entry name" value="P-loop_NTPase"/>
</dbReference>
<dbReference type="AlphaFoldDB" id="A0AAU9FX05"/>
<dbReference type="GO" id="GO:0005737">
    <property type="term" value="C:cytoplasm"/>
    <property type="evidence" value="ECO:0007669"/>
    <property type="project" value="TreeGrafter"/>
</dbReference>
<dbReference type="PRINTS" id="PR00449">
    <property type="entry name" value="RASTRNSFRMNG"/>
</dbReference>
<dbReference type="PANTHER" id="PTHR24071">
    <property type="entry name" value="RAN GTPASE"/>
    <property type="match status" value="1"/>
</dbReference>
<dbReference type="GO" id="GO:0006606">
    <property type="term" value="P:protein import into nucleus"/>
    <property type="evidence" value="ECO:0007669"/>
    <property type="project" value="TreeGrafter"/>
</dbReference>
<dbReference type="GO" id="GO:0003924">
    <property type="term" value="F:GTPase activity"/>
    <property type="evidence" value="ECO:0007669"/>
    <property type="project" value="InterPro"/>
</dbReference>
<dbReference type="Gene3D" id="3.40.50.300">
    <property type="entry name" value="P-loop containing nucleotide triphosphate hydrolases"/>
    <property type="match status" value="1"/>
</dbReference>
<name>A0AAU9FX05_DROMD</name>
<dbReference type="Pfam" id="PF00071">
    <property type="entry name" value="Ras"/>
    <property type="match status" value="1"/>
</dbReference>
<sequence length="208" mass="23806">MLRRQWRVPTYKCAIIGPKGSGKSSFIQRHLTGAFDQGYYPTIGVVVIKLLFNTSRGPICFEMWEGGTVECNEAPNPVLKHIKCAILMFDVNIKEPFSNFSTYYSLFDLVPSHVMTSICCNKSDTKTCQKNPLHLTIYRCTKISCKTNFNLEKPFEYFARKLFKDQSLVLIPRKPLLTAQVKLSGEDLLRKKEWASKASPEEDDDKVH</sequence>
<keyword evidence="2" id="KW-0547">Nucleotide-binding</keyword>
<dbReference type="GO" id="GO:0005634">
    <property type="term" value="C:nucleus"/>
    <property type="evidence" value="ECO:0007669"/>
    <property type="project" value="TreeGrafter"/>
</dbReference>
<evidence type="ECO:0000256" key="2">
    <source>
        <dbReference type="ARBA" id="ARBA00022741"/>
    </source>
</evidence>
<protein>
    <submittedName>
        <fullName evidence="5">GTP-binding nuclear protein Ran-like</fullName>
    </submittedName>
</protein>
<dbReference type="SUPFAM" id="SSF52540">
    <property type="entry name" value="P-loop containing nucleoside triphosphate hydrolases"/>
    <property type="match status" value="1"/>
</dbReference>
<dbReference type="GO" id="GO:0005525">
    <property type="term" value="F:GTP binding"/>
    <property type="evidence" value="ECO:0007669"/>
    <property type="project" value="UniProtKB-KW"/>
</dbReference>
<dbReference type="InterPro" id="IPR001806">
    <property type="entry name" value="Small_GTPase"/>
</dbReference>
<dbReference type="SMART" id="SM00175">
    <property type="entry name" value="RAB"/>
    <property type="match status" value="1"/>
</dbReference>
<proteinExistence type="predicted"/>
<gene>
    <name evidence="5" type="ORF">DMAD_00202</name>
</gene>
<evidence type="ECO:0000313" key="6">
    <source>
        <dbReference type="Proteomes" id="UP001500889"/>
    </source>
</evidence>
<keyword evidence="4" id="KW-0342">GTP-binding</keyword>
<keyword evidence="6" id="KW-1185">Reference proteome</keyword>
<evidence type="ECO:0000313" key="5">
    <source>
        <dbReference type="EMBL" id="BFG00138.1"/>
    </source>
</evidence>
<dbReference type="SMART" id="SM00176">
    <property type="entry name" value="RAN"/>
    <property type="match status" value="1"/>
</dbReference>
<evidence type="ECO:0000256" key="1">
    <source>
        <dbReference type="ARBA" id="ARBA00022448"/>
    </source>
</evidence>
<reference evidence="5 6" key="1">
    <citation type="submission" date="2024-02" db="EMBL/GenBank/DDBJ databases">
        <title>A chromosome-level genome assembly of Drosophila madeirensis, a fruit fly species endemic to Madeira island.</title>
        <authorList>
            <person name="Tomihara K."/>
            <person name="Llopart A."/>
            <person name="Yamamoto D."/>
        </authorList>
    </citation>
    <scope>NUCLEOTIDE SEQUENCE [LARGE SCALE GENOMIC DNA]</scope>
    <source>
        <strain evidence="5 6">RF1</strain>
    </source>
</reference>
<dbReference type="GO" id="GO:0000054">
    <property type="term" value="P:ribosomal subunit export from nucleus"/>
    <property type="evidence" value="ECO:0007669"/>
    <property type="project" value="TreeGrafter"/>
</dbReference>
<keyword evidence="3" id="KW-0653">Protein transport</keyword>
<evidence type="ECO:0000256" key="4">
    <source>
        <dbReference type="ARBA" id="ARBA00023134"/>
    </source>
</evidence>
<keyword evidence="1" id="KW-0813">Transport</keyword>
<accession>A0AAU9FX05</accession>
<dbReference type="EMBL" id="AP029266">
    <property type="protein sequence ID" value="BFG00138.1"/>
    <property type="molecule type" value="Genomic_DNA"/>
</dbReference>
<dbReference type="InterPro" id="IPR002041">
    <property type="entry name" value="Ran_GTPase"/>
</dbReference>
<dbReference type="Proteomes" id="UP001500889">
    <property type="component" value="Chromosome A"/>
</dbReference>
<dbReference type="PANTHER" id="PTHR24071:SF0">
    <property type="entry name" value="GTP-BINDING NUCLEAR PROTEIN RAN"/>
    <property type="match status" value="1"/>
</dbReference>